<keyword evidence="9" id="KW-1185">Reference proteome</keyword>
<dbReference type="SMART" id="SM00353">
    <property type="entry name" value="HLH"/>
    <property type="match status" value="1"/>
</dbReference>
<dbReference type="Gene3D" id="4.10.280.10">
    <property type="entry name" value="Helix-loop-helix DNA-binding domain"/>
    <property type="match status" value="1"/>
</dbReference>
<dbReference type="PANTHER" id="PTHR16223">
    <property type="entry name" value="TRANSCRIPTION FACTOR BHLH83-RELATED"/>
    <property type="match status" value="1"/>
</dbReference>
<dbReference type="Proteomes" id="UP001237642">
    <property type="component" value="Unassembled WGS sequence"/>
</dbReference>
<evidence type="ECO:0000256" key="1">
    <source>
        <dbReference type="ARBA" id="ARBA00004123"/>
    </source>
</evidence>
<comment type="caution">
    <text evidence="8">The sequence shown here is derived from an EMBL/GenBank/DDBJ whole genome shotgun (WGS) entry which is preliminary data.</text>
</comment>
<dbReference type="CDD" id="cd11393">
    <property type="entry name" value="bHLH_AtbHLH_like"/>
    <property type="match status" value="1"/>
</dbReference>
<dbReference type="GO" id="GO:0005634">
    <property type="term" value="C:nucleus"/>
    <property type="evidence" value="ECO:0007669"/>
    <property type="project" value="UniProtKB-SubCell"/>
</dbReference>
<dbReference type="PROSITE" id="PS50888">
    <property type="entry name" value="BHLH"/>
    <property type="match status" value="1"/>
</dbReference>
<accession>A0AAD8I7H4</accession>
<dbReference type="SUPFAM" id="SSF47459">
    <property type="entry name" value="HLH, helix-loop-helix DNA-binding domain"/>
    <property type="match status" value="1"/>
</dbReference>
<dbReference type="AlphaFoldDB" id="A0AAD8I7H4"/>
<feature type="compositionally biased region" description="Low complexity" evidence="6">
    <location>
        <begin position="55"/>
        <end position="66"/>
    </location>
</feature>
<keyword evidence="5" id="KW-0539">Nucleus</keyword>
<dbReference type="EMBL" id="JAUIZM010000006">
    <property type="protein sequence ID" value="KAK1379377.1"/>
    <property type="molecule type" value="Genomic_DNA"/>
</dbReference>
<dbReference type="InterPro" id="IPR011598">
    <property type="entry name" value="bHLH_dom"/>
</dbReference>
<comment type="subcellular location">
    <subcellularLocation>
        <location evidence="1">Nucleus</location>
    </subcellularLocation>
</comment>
<dbReference type="GO" id="GO:0000981">
    <property type="term" value="F:DNA-binding transcription factor activity, RNA polymerase II-specific"/>
    <property type="evidence" value="ECO:0007669"/>
    <property type="project" value="TreeGrafter"/>
</dbReference>
<evidence type="ECO:0000256" key="5">
    <source>
        <dbReference type="ARBA" id="ARBA00023242"/>
    </source>
</evidence>
<name>A0AAD8I7H4_9APIA</name>
<dbReference type="GO" id="GO:0000978">
    <property type="term" value="F:RNA polymerase II cis-regulatory region sequence-specific DNA binding"/>
    <property type="evidence" value="ECO:0007669"/>
    <property type="project" value="TreeGrafter"/>
</dbReference>
<keyword evidence="3" id="KW-0238">DNA-binding</keyword>
<evidence type="ECO:0000256" key="2">
    <source>
        <dbReference type="ARBA" id="ARBA00023015"/>
    </source>
</evidence>
<dbReference type="InterPro" id="IPR045239">
    <property type="entry name" value="bHLH95_bHLH"/>
</dbReference>
<organism evidence="8 9">
    <name type="scientific">Heracleum sosnowskyi</name>
    <dbReference type="NCBI Taxonomy" id="360622"/>
    <lineage>
        <taxon>Eukaryota</taxon>
        <taxon>Viridiplantae</taxon>
        <taxon>Streptophyta</taxon>
        <taxon>Embryophyta</taxon>
        <taxon>Tracheophyta</taxon>
        <taxon>Spermatophyta</taxon>
        <taxon>Magnoliopsida</taxon>
        <taxon>eudicotyledons</taxon>
        <taxon>Gunneridae</taxon>
        <taxon>Pentapetalae</taxon>
        <taxon>asterids</taxon>
        <taxon>campanulids</taxon>
        <taxon>Apiales</taxon>
        <taxon>Apiaceae</taxon>
        <taxon>Apioideae</taxon>
        <taxon>apioid superclade</taxon>
        <taxon>Tordylieae</taxon>
        <taxon>Tordyliinae</taxon>
        <taxon>Heracleum</taxon>
    </lineage>
</organism>
<sequence>MPSGQNIIKGVILKHDSGQLDHTQKALLLFCNAKPTFKLGKNCKGVRKMQHKRSPISINQSSLSSLTEKRHKTSTSLSSKERKEKIGERVMALQQLVSPFGKTDTASVLLEAMDYISFLHEQVKVLSAPYLHSTAARNIQESESYNLRSKGLCIVPVSCTAGVAGTNGADIWAPIKTSSPKF</sequence>
<evidence type="ECO:0000313" key="9">
    <source>
        <dbReference type="Proteomes" id="UP001237642"/>
    </source>
</evidence>
<evidence type="ECO:0000259" key="7">
    <source>
        <dbReference type="PROSITE" id="PS50888"/>
    </source>
</evidence>
<evidence type="ECO:0000313" key="8">
    <source>
        <dbReference type="EMBL" id="KAK1379377.1"/>
    </source>
</evidence>
<dbReference type="InterPro" id="IPR045843">
    <property type="entry name" value="IND-like"/>
</dbReference>
<proteinExistence type="predicted"/>
<evidence type="ECO:0000256" key="4">
    <source>
        <dbReference type="ARBA" id="ARBA00023163"/>
    </source>
</evidence>
<keyword evidence="2" id="KW-0805">Transcription regulation</keyword>
<feature type="region of interest" description="Disordered" evidence="6">
    <location>
        <begin position="48"/>
        <end position="83"/>
    </location>
</feature>
<reference evidence="8" key="1">
    <citation type="submission" date="2023-02" db="EMBL/GenBank/DDBJ databases">
        <title>Genome of toxic invasive species Heracleum sosnowskyi carries increased number of genes despite the absence of recent whole-genome duplications.</title>
        <authorList>
            <person name="Schelkunov M."/>
            <person name="Shtratnikova V."/>
            <person name="Makarenko M."/>
            <person name="Klepikova A."/>
            <person name="Omelchenko D."/>
            <person name="Novikova G."/>
            <person name="Obukhova E."/>
            <person name="Bogdanov V."/>
            <person name="Penin A."/>
            <person name="Logacheva M."/>
        </authorList>
    </citation>
    <scope>NUCLEOTIDE SEQUENCE</scope>
    <source>
        <strain evidence="8">Hsosn_3</strain>
        <tissue evidence="8">Leaf</tissue>
    </source>
</reference>
<dbReference type="InterPro" id="IPR036638">
    <property type="entry name" value="HLH_DNA-bd_sf"/>
</dbReference>
<dbReference type="FunFam" id="4.10.280.10:FF:000075">
    <property type="entry name" value="Transcription factor bHLH113 family"/>
    <property type="match status" value="1"/>
</dbReference>
<keyword evidence="4" id="KW-0804">Transcription</keyword>
<dbReference type="PANTHER" id="PTHR16223:SF249">
    <property type="entry name" value="TRANSCRIPTION FACTOR BHLH154"/>
    <property type="match status" value="1"/>
</dbReference>
<protein>
    <submittedName>
        <fullName evidence="8">Transcription factor</fullName>
    </submittedName>
</protein>
<dbReference type="GO" id="GO:0046983">
    <property type="term" value="F:protein dimerization activity"/>
    <property type="evidence" value="ECO:0007669"/>
    <property type="project" value="InterPro"/>
</dbReference>
<feature type="domain" description="BHLH" evidence="7">
    <location>
        <begin position="70"/>
        <end position="119"/>
    </location>
</feature>
<reference evidence="8" key="2">
    <citation type="submission" date="2023-05" db="EMBL/GenBank/DDBJ databases">
        <authorList>
            <person name="Schelkunov M.I."/>
        </authorList>
    </citation>
    <scope>NUCLEOTIDE SEQUENCE</scope>
    <source>
        <strain evidence="8">Hsosn_3</strain>
        <tissue evidence="8">Leaf</tissue>
    </source>
</reference>
<evidence type="ECO:0000256" key="6">
    <source>
        <dbReference type="SAM" id="MobiDB-lite"/>
    </source>
</evidence>
<evidence type="ECO:0000256" key="3">
    <source>
        <dbReference type="ARBA" id="ARBA00023125"/>
    </source>
</evidence>
<gene>
    <name evidence="8" type="ORF">POM88_026121</name>
</gene>